<feature type="domain" description="Flavodoxin-like" evidence="5">
    <location>
        <begin position="385"/>
        <end position="522"/>
    </location>
</feature>
<gene>
    <name evidence="7" type="ORF">DNK44_24355</name>
</gene>
<dbReference type="PANTHER" id="PTHR34219">
    <property type="entry name" value="IRON-REGULATED INNER MEMBRANE PROTEIN-RELATED"/>
    <property type="match status" value="1"/>
</dbReference>
<accession>A0A4V2KBE3</accession>
<evidence type="ECO:0000313" key="8">
    <source>
        <dbReference type="Proteomes" id="UP000293172"/>
    </source>
</evidence>
<evidence type="ECO:0000256" key="3">
    <source>
        <dbReference type="ARBA" id="ARBA00022982"/>
    </source>
</evidence>
<keyword evidence="3" id="KW-0249">Electron transport</keyword>
<dbReference type="PROSITE" id="PS51384">
    <property type="entry name" value="FAD_FR"/>
    <property type="match status" value="1"/>
</dbReference>
<dbReference type="Pfam" id="PF03929">
    <property type="entry name" value="PepSY_TM"/>
    <property type="match status" value="1"/>
</dbReference>
<keyword evidence="4" id="KW-0812">Transmembrane</keyword>
<dbReference type="Pfam" id="PF00258">
    <property type="entry name" value="Flavodoxin_1"/>
    <property type="match status" value="1"/>
</dbReference>
<dbReference type="SUPFAM" id="SSF52343">
    <property type="entry name" value="Ferredoxin reductase-like, C-terminal NADP-linked domain"/>
    <property type="match status" value="1"/>
</dbReference>
<keyword evidence="2" id="KW-0288">FMN</keyword>
<feature type="transmembrane region" description="Helical" evidence="4">
    <location>
        <begin position="138"/>
        <end position="156"/>
    </location>
</feature>
<dbReference type="OrthoDB" id="9816402at2"/>
<feature type="transmembrane region" description="Helical" evidence="4">
    <location>
        <begin position="184"/>
        <end position="208"/>
    </location>
</feature>
<dbReference type="GO" id="GO:0010181">
    <property type="term" value="F:FMN binding"/>
    <property type="evidence" value="ECO:0007669"/>
    <property type="project" value="InterPro"/>
</dbReference>
<evidence type="ECO:0000256" key="1">
    <source>
        <dbReference type="ARBA" id="ARBA00022630"/>
    </source>
</evidence>
<dbReference type="Pfam" id="PF00175">
    <property type="entry name" value="NAD_binding_1"/>
    <property type="match status" value="1"/>
</dbReference>
<dbReference type="AlphaFoldDB" id="A0A4V2KBE3"/>
<dbReference type="InterPro" id="IPR017938">
    <property type="entry name" value="Riboflavin_synthase-like_b-brl"/>
</dbReference>
<evidence type="ECO:0000259" key="6">
    <source>
        <dbReference type="PROSITE" id="PS51384"/>
    </source>
</evidence>
<dbReference type="InterPro" id="IPR005625">
    <property type="entry name" value="PepSY-ass_TM"/>
</dbReference>
<feature type="domain" description="FAD-binding FR-type" evidence="6">
    <location>
        <begin position="535"/>
        <end position="702"/>
    </location>
</feature>
<dbReference type="Gene3D" id="3.40.50.80">
    <property type="entry name" value="Nucleotide-binding domain of ferredoxin-NADP reductase (FNR) module"/>
    <property type="match status" value="1"/>
</dbReference>
<dbReference type="GO" id="GO:0016655">
    <property type="term" value="F:oxidoreductase activity, acting on NAD(P)H, quinone or similar compound as acceptor"/>
    <property type="evidence" value="ECO:0007669"/>
    <property type="project" value="UniProtKB-ARBA"/>
</dbReference>
<dbReference type="PRINTS" id="PR00371">
    <property type="entry name" value="FPNCR"/>
</dbReference>
<evidence type="ECO:0000259" key="5">
    <source>
        <dbReference type="PROSITE" id="PS50902"/>
    </source>
</evidence>
<dbReference type="SUPFAM" id="SSF63380">
    <property type="entry name" value="Riboflavin synthase domain-like"/>
    <property type="match status" value="1"/>
</dbReference>
<protein>
    <submittedName>
        <fullName evidence="7">Flavodoxin</fullName>
    </submittedName>
</protein>
<feature type="transmembrane region" description="Helical" evidence="4">
    <location>
        <begin position="339"/>
        <end position="360"/>
    </location>
</feature>
<keyword evidence="4" id="KW-0472">Membrane</keyword>
<comment type="caution">
    <text evidence="7">The sequence shown here is derived from an EMBL/GenBank/DDBJ whole genome shotgun (WGS) entry which is preliminary data.</text>
</comment>
<keyword evidence="1" id="KW-0285">Flavoprotein</keyword>
<dbReference type="InterPro" id="IPR008254">
    <property type="entry name" value="Flavodoxin/NO_synth"/>
</dbReference>
<dbReference type="SUPFAM" id="SSF52218">
    <property type="entry name" value="Flavoproteins"/>
    <property type="match status" value="1"/>
</dbReference>
<dbReference type="RefSeq" id="WP_131199300.1">
    <property type="nucleotide sequence ID" value="NZ_QJUL01000060.1"/>
</dbReference>
<evidence type="ECO:0000256" key="2">
    <source>
        <dbReference type="ARBA" id="ARBA00022643"/>
    </source>
</evidence>
<dbReference type="PRINTS" id="PR00369">
    <property type="entry name" value="FLAVODOXIN"/>
</dbReference>
<dbReference type="InterPro" id="IPR029039">
    <property type="entry name" value="Flavoprotein-like_sf"/>
</dbReference>
<dbReference type="PROSITE" id="PS50902">
    <property type="entry name" value="FLAVODOXIN_LIKE"/>
    <property type="match status" value="1"/>
</dbReference>
<proteinExistence type="predicted"/>
<dbReference type="CDD" id="cd06200">
    <property type="entry name" value="SiR_like1"/>
    <property type="match status" value="1"/>
</dbReference>
<dbReference type="InterPro" id="IPR001094">
    <property type="entry name" value="Flavdoxin-like"/>
</dbReference>
<dbReference type="EMBL" id="QJUL01000060">
    <property type="protein sequence ID" value="TBU85233.1"/>
    <property type="molecule type" value="Genomic_DNA"/>
</dbReference>
<dbReference type="Proteomes" id="UP000293172">
    <property type="component" value="Unassembled WGS sequence"/>
</dbReference>
<dbReference type="InterPro" id="IPR039261">
    <property type="entry name" value="FNR_nucleotide-bd"/>
</dbReference>
<dbReference type="Gene3D" id="3.40.50.360">
    <property type="match status" value="1"/>
</dbReference>
<dbReference type="PANTHER" id="PTHR34219:SF3">
    <property type="entry name" value="BLL7967 PROTEIN"/>
    <property type="match status" value="1"/>
</dbReference>
<organism evidence="7 8">
    <name type="scientific">Phytopseudomonas dryadis</name>
    <dbReference type="NCBI Taxonomy" id="2487520"/>
    <lineage>
        <taxon>Bacteria</taxon>
        <taxon>Pseudomonadati</taxon>
        <taxon>Pseudomonadota</taxon>
        <taxon>Gammaproteobacteria</taxon>
        <taxon>Pseudomonadales</taxon>
        <taxon>Pseudomonadaceae</taxon>
        <taxon>Phytopseudomonas</taxon>
    </lineage>
</organism>
<dbReference type="InterPro" id="IPR001709">
    <property type="entry name" value="Flavoprot_Pyr_Nucl_cyt_Rdtase"/>
</dbReference>
<dbReference type="InterPro" id="IPR001433">
    <property type="entry name" value="OxRdtase_FAD/NAD-bd"/>
</dbReference>
<feature type="transmembrane region" description="Helical" evidence="4">
    <location>
        <begin position="12"/>
        <end position="33"/>
    </location>
</feature>
<dbReference type="InterPro" id="IPR017927">
    <property type="entry name" value="FAD-bd_FR_type"/>
</dbReference>
<sequence length="841" mass="92790">MFKKILFQLHWLLGISAGLVLALMGVTGALYSFQEELLVAINPQMSVAPQPGPVLAPGELIERLQAQGLSVSGIHVDTAGGQPARVFLTPPAGERRGGMRFVDPYTAESLGEPRGLPFFGLMLQLHRFLAMGQSGRQITGACTIALVFFCLSGLYLRWPRRALSWRTWLTFDWAKRGRAFNWDLHAVAGTWCLPLYLCAALTGLYWSYDWYRSGLETLLSDTPRVAGEGRGRRGPPPAAGQPAPQVDYHNLWQGIRQTAGDQLGVYSLQLPNAAGQPVRVSFMLRDAEHARAFNQMQLDPLSGEARQVQRYADKSLNERLLASIYALHTGEYFGLTGRVLMTVASLLMPLFFITGLLLYLDRRRKKRAVRTARQALSGSEQGESWLVGFASQSGFAEQLAWQTAGQLQAAGLAVEVQPLARIDAEKWRRTPRALLVLSTFGDGEAPDSARGFERQWLGTALDLSHLRYAMLALGDRQYSQFCGFARRVDDWLERLGARRLGERVEVDGNDGSALDHWQRQLTELTGVQLQVPQEVPFEAWELCQRQCLNPQSTAAGTWLVGLRAPADSSWQAGDILEILPRNGAADVQRWLRAHGLEALQQARIEPLGQPLREALATRQLPESAAHLVGLHAQALFEALVPLASREYSIASLPEDGLLELIVRQQHQADGRLGAGSGWLTEHAAVPGQVLGRIRRNSGFHVPVDERPLILIGNGTGLAGLRSLLKARIAAGHSRNWLLFGERSAAHDFYCREQLQGWLAAGQLARLDLAFSRDQAQKVYVQDRLREAGETLQAWLADGAALYVCGSLAGMASGVDGVLREILGHAAVDQLIEQGRYRRDVY</sequence>
<evidence type="ECO:0000256" key="4">
    <source>
        <dbReference type="SAM" id="Phobius"/>
    </source>
</evidence>
<evidence type="ECO:0000313" key="7">
    <source>
        <dbReference type="EMBL" id="TBU85233.1"/>
    </source>
</evidence>
<keyword evidence="3" id="KW-0813">Transport</keyword>
<keyword evidence="4" id="KW-1133">Transmembrane helix</keyword>
<name>A0A4V2KBE3_9GAMM</name>
<reference evidence="7 8" key="1">
    <citation type="submission" date="2018-06" db="EMBL/GenBank/DDBJ databases">
        <title>Three novel Pseudomonas species isolated from symptomatic oak.</title>
        <authorList>
            <person name="Bueno-Gonzalez V."/>
            <person name="Brady C."/>
        </authorList>
    </citation>
    <scope>NUCLEOTIDE SEQUENCE [LARGE SCALE GENOMIC DNA]</scope>
    <source>
        <strain evidence="7 8">P6B</strain>
    </source>
</reference>